<feature type="non-terminal residue" evidence="1">
    <location>
        <position position="1"/>
    </location>
</feature>
<gene>
    <name evidence="1" type="ORF">SPELUC_LOCUS7399</name>
</gene>
<dbReference type="Proteomes" id="UP000789366">
    <property type="component" value="Unassembled WGS sequence"/>
</dbReference>
<organism evidence="1 2">
    <name type="scientific">Cetraspora pellucida</name>
    <dbReference type="NCBI Taxonomy" id="1433469"/>
    <lineage>
        <taxon>Eukaryota</taxon>
        <taxon>Fungi</taxon>
        <taxon>Fungi incertae sedis</taxon>
        <taxon>Mucoromycota</taxon>
        <taxon>Glomeromycotina</taxon>
        <taxon>Glomeromycetes</taxon>
        <taxon>Diversisporales</taxon>
        <taxon>Gigasporaceae</taxon>
        <taxon>Cetraspora</taxon>
    </lineage>
</organism>
<name>A0ACA9MTP9_9GLOM</name>
<protein>
    <submittedName>
        <fullName evidence="1">3261_t:CDS:1</fullName>
    </submittedName>
</protein>
<keyword evidence="2" id="KW-1185">Reference proteome</keyword>
<proteinExistence type="predicted"/>
<evidence type="ECO:0000313" key="1">
    <source>
        <dbReference type="EMBL" id="CAG8608305.1"/>
    </source>
</evidence>
<evidence type="ECO:0000313" key="2">
    <source>
        <dbReference type="Proteomes" id="UP000789366"/>
    </source>
</evidence>
<sequence length="46" mass="5297">GGYEELCPYRGNYFVNSPCWRKAHCRICAYEGDLVSTTHNLQQTSK</sequence>
<reference evidence="1" key="1">
    <citation type="submission" date="2021-06" db="EMBL/GenBank/DDBJ databases">
        <authorList>
            <person name="Kallberg Y."/>
            <person name="Tangrot J."/>
            <person name="Rosling A."/>
        </authorList>
    </citation>
    <scope>NUCLEOTIDE SEQUENCE</scope>
    <source>
        <strain evidence="1">28 12/20/2015</strain>
    </source>
</reference>
<accession>A0ACA9MTP9</accession>
<comment type="caution">
    <text evidence="1">The sequence shown here is derived from an EMBL/GenBank/DDBJ whole genome shotgun (WGS) entry which is preliminary data.</text>
</comment>
<dbReference type="EMBL" id="CAJVPW010009727">
    <property type="protein sequence ID" value="CAG8608305.1"/>
    <property type="molecule type" value="Genomic_DNA"/>
</dbReference>